<dbReference type="InterPro" id="IPR010105">
    <property type="entry name" value="TonB_sidphr_rcpt"/>
</dbReference>
<name>A0ABS1BQK6_9NEIS</name>
<evidence type="ECO:0000256" key="2">
    <source>
        <dbReference type="ARBA" id="ARBA00009810"/>
    </source>
</evidence>
<reference evidence="15 16" key="1">
    <citation type="journal article" date="2021" name="Pathogens">
        <title>Isolation and Characterization of Kingella bonacorsii sp. nov., A Novel Kingella Species Detected in a Stable Periodontitis Subject.</title>
        <authorList>
            <person name="Antezack A."/>
            <person name="Boxberger M."/>
            <person name="Rolland C."/>
            <person name="Monnet-Corti V."/>
            <person name="La Scola B."/>
        </authorList>
    </citation>
    <scope>NUCLEOTIDE SEQUENCE [LARGE SCALE GENOMIC DNA]</scope>
    <source>
        <strain evidence="15 16">Marseille-Q4569</strain>
    </source>
</reference>
<evidence type="ECO:0000256" key="6">
    <source>
        <dbReference type="ARBA" id="ARBA00023077"/>
    </source>
</evidence>
<evidence type="ECO:0000256" key="10">
    <source>
        <dbReference type="PROSITE-ProRule" id="PRU01360"/>
    </source>
</evidence>
<dbReference type="NCBIfam" id="TIGR01783">
    <property type="entry name" value="TonB-siderophor"/>
    <property type="match status" value="1"/>
</dbReference>
<dbReference type="InterPro" id="IPR037066">
    <property type="entry name" value="Plug_dom_sf"/>
</dbReference>
<evidence type="ECO:0000256" key="12">
    <source>
        <dbReference type="SAM" id="SignalP"/>
    </source>
</evidence>
<keyword evidence="9 10" id="KW-0998">Cell outer membrane</keyword>
<evidence type="ECO:0000256" key="4">
    <source>
        <dbReference type="ARBA" id="ARBA00022452"/>
    </source>
</evidence>
<evidence type="ECO:0000256" key="1">
    <source>
        <dbReference type="ARBA" id="ARBA00004571"/>
    </source>
</evidence>
<evidence type="ECO:0000256" key="3">
    <source>
        <dbReference type="ARBA" id="ARBA00022448"/>
    </source>
</evidence>
<dbReference type="PANTHER" id="PTHR32552:SF74">
    <property type="entry name" value="HYDROXAMATE SIDEROPHORE RECEPTOR FHUE"/>
    <property type="match status" value="1"/>
</dbReference>
<dbReference type="Proteomes" id="UP000614058">
    <property type="component" value="Unassembled WGS sequence"/>
</dbReference>
<dbReference type="InterPro" id="IPR000531">
    <property type="entry name" value="Beta-barrel_TonB"/>
</dbReference>
<dbReference type="SUPFAM" id="SSF56935">
    <property type="entry name" value="Porins"/>
    <property type="match status" value="1"/>
</dbReference>
<keyword evidence="12" id="KW-0732">Signal</keyword>
<feature type="chain" id="PRO_5046345420" evidence="12">
    <location>
        <begin position="26"/>
        <end position="739"/>
    </location>
</feature>
<evidence type="ECO:0000313" key="16">
    <source>
        <dbReference type="Proteomes" id="UP000614058"/>
    </source>
</evidence>
<feature type="domain" description="TonB-dependent receptor plug" evidence="14">
    <location>
        <begin position="69"/>
        <end position="178"/>
    </location>
</feature>
<evidence type="ECO:0000259" key="14">
    <source>
        <dbReference type="Pfam" id="PF07715"/>
    </source>
</evidence>
<gene>
    <name evidence="15" type="ORF">JDW22_02480</name>
</gene>
<dbReference type="EMBL" id="JAEHNZ010000001">
    <property type="protein sequence ID" value="MBK0395482.1"/>
    <property type="molecule type" value="Genomic_DNA"/>
</dbReference>
<keyword evidence="6 11" id="KW-0798">TonB box</keyword>
<feature type="domain" description="TonB-dependent receptor-like beta-barrel" evidence="13">
    <location>
        <begin position="271"/>
        <end position="705"/>
    </location>
</feature>
<organism evidence="15 16">
    <name type="scientific">Kingella bonacorsii</name>
    <dbReference type="NCBI Taxonomy" id="2796361"/>
    <lineage>
        <taxon>Bacteria</taxon>
        <taxon>Pseudomonadati</taxon>
        <taxon>Pseudomonadota</taxon>
        <taxon>Betaproteobacteria</taxon>
        <taxon>Neisseriales</taxon>
        <taxon>Neisseriaceae</taxon>
        <taxon>Kingella</taxon>
    </lineage>
</organism>
<dbReference type="Pfam" id="PF07715">
    <property type="entry name" value="Plug"/>
    <property type="match status" value="1"/>
</dbReference>
<dbReference type="RefSeq" id="WP_200521558.1">
    <property type="nucleotide sequence ID" value="NZ_JAEHNZ010000001.1"/>
</dbReference>
<evidence type="ECO:0000256" key="8">
    <source>
        <dbReference type="ARBA" id="ARBA00023170"/>
    </source>
</evidence>
<proteinExistence type="inferred from homology"/>
<comment type="subcellular location">
    <subcellularLocation>
        <location evidence="1 10">Cell outer membrane</location>
        <topology evidence="1 10">Multi-pass membrane protein</topology>
    </subcellularLocation>
</comment>
<feature type="signal peptide" evidence="12">
    <location>
        <begin position="1"/>
        <end position="25"/>
    </location>
</feature>
<dbReference type="PANTHER" id="PTHR32552">
    <property type="entry name" value="FERRICHROME IRON RECEPTOR-RELATED"/>
    <property type="match status" value="1"/>
</dbReference>
<dbReference type="InterPro" id="IPR012910">
    <property type="entry name" value="Plug_dom"/>
</dbReference>
<dbReference type="Gene3D" id="2.40.170.20">
    <property type="entry name" value="TonB-dependent receptor, beta-barrel domain"/>
    <property type="match status" value="1"/>
</dbReference>
<comment type="similarity">
    <text evidence="2 10 11">Belongs to the TonB-dependent receptor family.</text>
</comment>
<evidence type="ECO:0000256" key="7">
    <source>
        <dbReference type="ARBA" id="ARBA00023136"/>
    </source>
</evidence>
<keyword evidence="8 15" id="KW-0675">Receptor</keyword>
<sequence>MNPKHRHKIRTLALCLAALPAAAFAEDGNTATELENITVTAKNRSLKTENRNSYGVGALRSTTGLVLSPREVPQSVTVLTKKQLEDQGITRLEDALKTATGINVFQSGGRTHFMSRGYFIEQIEEDGIAAQTGSPGGFGLGGPSGDPTTATDLAMYDRVEIVRGAAGLTQANNEPGGTVNLVRKKPTAQTQISADLLADRFGKINGVFDASGTLSPENGLRGRFVGSITRNKTFQEGSHGRDYMLYGILEKDIGDTGKLTLSASHLDQMSRPDPDGLPLFADGSGFERKRYLGADWNTERQKKDTLFAEYEHYFNDNWKLDSKLDWRKTRGYKEYYTLGGGNRGIGADNLAGNNSFDRYDSSSRLFTFQNNLTGRFQAFGRSHDIFFAHTFAQEKDTSLNRWPASDRRKFNVNTFNGSEIAKPDWDAAGNSARGGEGRYKTHSFGAGFRINPLDNLHIIVGGRYTRWYRALDWDRNLKDRTPATTQELKRNRFVPYAGITFDLTPNQSLYAAYTSIFKQTMNRRADDSLLPPIMGKNYEIGWKGTWNGGRLNTSLAAYLTDKDNNNQRVNPPAGSGRQAYWTSLDQRSKGVEAEISGSITDRWNIFAGYTFNRSTNRNTIQENIASRQAGYNFSSHTPKHMFRLYTSYTLPFDSDKWTVGLGINSSSKSSTSGGTIRQGGYTVWNANLQYRPTKQIQLSLAVNNLTDKRYYANQYSRSFNSGNFYGEPRNVLLGFKWKM</sequence>
<dbReference type="Gene3D" id="2.170.130.10">
    <property type="entry name" value="TonB-dependent receptor, plug domain"/>
    <property type="match status" value="1"/>
</dbReference>
<keyword evidence="3 10" id="KW-0813">Transport</keyword>
<protein>
    <submittedName>
        <fullName evidence="15">TonB-dependent siderophore receptor</fullName>
    </submittedName>
</protein>
<dbReference type="Pfam" id="PF00593">
    <property type="entry name" value="TonB_dep_Rec_b-barrel"/>
    <property type="match status" value="1"/>
</dbReference>
<dbReference type="CDD" id="cd01347">
    <property type="entry name" value="ligand_gated_channel"/>
    <property type="match status" value="1"/>
</dbReference>
<dbReference type="InterPro" id="IPR036942">
    <property type="entry name" value="Beta-barrel_TonB_sf"/>
</dbReference>
<dbReference type="PROSITE" id="PS52016">
    <property type="entry name" value="TONB_DEPENDENT_REC_3"/>
    <property type="match status" value="1"/>
</dbReference>
<evidence type="ECO:0000256" key="9">
    <source>
        <dbReference type="ARBA" id="ARBA00023237"/>
    </source>
</evidence>
<keyword evidence="16" id="KW-1185">Reference proteome</keyword>
<keyword evidence="7 10" id="KW-0472">Membrane</keyword>
<evidence type="ECO:0000256" key="11">
    <source>
        <dbReference type="RuleBase" id="RU003357"/>
    </source>
</evidence>
<evidence type="ECO:0000256" key="5">
    <source>
        <dbReference type="ARBA" id="ARBA00022692"/>
    </source>
</evidence>
<evidence type="ECO:0000313" key="15">
    <source>
        <dbReference type="EMBL" id="MBK0395482.1"/>
    </source>
</evidence>
<comment type="caution">
    <text evidence="15">The sequence shown here is derived from an EMBL/GenBank/DDBJ whole genome shotgun (WGS) entry which is preliminary data.</text>
</comment>
<keyword evidence="5 10" id="KW-0812">Transmembrane</keyword>
<keyword evidence="4 10" id="KW-1134">Transmembrane beta strand</keyword>
<accession>A0ABS1BQK6</accession>
<dbReference type="InterPro" id="IPR039426">
    <property type="entry name" value="TonB-dep_rcpt-like"/>
</dbReference>
<evidence type="ECO:0000259" key="13">
    <source>
        <dbReference type="Pfam" id="PF00593"/>
    </source>
</evidence>